<evidence type="ECO:0000259" key="8">
    <source>
        <dbReference type="Pfam" id="PF20684"/>
    </source>
</evidence>
<evidence type="ECO:0000256" key="6">
    <source>
        <dbReference type="SAM" id="MobiDB-lite"/>
    </source>
</evidence>
<evidence type="ECO:0000256" key="2">
    <source>
        <dbReference type="ARBA" id="ARBA00022692"/>
    </source>
</evidence>
<dbReference type="Proteomes" id="UP000738349">
    <property type="component" value="Unassembled WGS sequence"/>
</dbReference>
<dbReference type="PANTHER" id="PTHR33048">
    <property type="entry name" value="PTH11-LIKE INTEGRAL MEMBRANE PROTEIN (AFU_ORTHOLOGUE AFUA_5G11245)"/>
    <property type="match status" value="1"/>
</dbReference>
<keyword evidence="10" id="KW-1185">Reference proteome</keyword>
<dbReference type="PANTHER" id="PTHR33048:SF123">
    <property type="entry name" value="INTEGRAL MEMBRANE PROTEIN"/>
    <property type="match status" value="1"/>
</dbReference>
<dbReference type="InterPro" id="IPR052337">
    <property type="entry name" value="SAT4-like"/>
</dbReference>
<evidence type="ECO:0000256" key="7">
    <source>
        <dbReference type="SAM" id="Phobius"/>
    </source>
</evidence>
<feature type="compositionally biased region" description="Polar residues" evidence="6">
    <location>
        <begin position="273"/>
        <end position="289"/>
    </location>
</feature>
<evidence type="ECO:0000313" key="10">
    <source>
        <dbReference type="Proteomes" id="UP000738349"/>
    </source>
</evidence>
<feature type="region of interest" description="Disordered" evidence="6">
    <location>
        <begin position="259"/>
        <end position="289"/>
    </location>
</feature>
<comment type="caution">
    <text evidence="9">The sequence shown here is derived from an EMBL/GenBank/DDBJ whole genome shotgun (WGS) entry which is preliminary data.</text>
</comment>
<evidence type="ECO:0000256" key="4">
    <source>
        <dbReference type="ARBA" id="ARBA00023136"/>
    </source>
</evidence>
<dbReference type="OrthoDB" id="3648173at2759"/>
<reference evidence="9" key="1">
    <citation type="journal article" date="2021" name="Nat. Commun.">
        <title>Genetic determinants of endophytism in the Arabidopsis root mycobiome.</title>
        <authorList>
            <person name="Mesny F."/>
            <person name="Miyauchi S."/>
            <person name="Thiergart T."/>
            <person name="Pickel B."/>
            <person name="Atanasova L."/>
            <person name="Karlsson M."/>
            <person name="Huettel B."/>
            <person name="Barry K.W."/>
            <person name="Haridas S."/>
            <person name="Chen C."/>
            <person name="Bauer D."/>
            <person name="Andreopoulos W."/>
            <person name="Pangilinan J."/>
            <person name="LaButti K."/>
            <person name="Riley R."/>
            <person name="Lipzen A."/>
            <person name="Clum A."/>
            <person name="Drula E."/>
            <person name="Henrissat B."/>
            <person name="Kohler A."/>
            <person name="Grigoriev I.V."/>
            <person name="Martin F.M."/>
            <person name="Hacquard S."/>
        </authorList>
    </citation>
    <scope>NUCLEOTIDE SEQUENCE</scope>
    <source>
        <strain evidence="9">MPI-CAGE-AT-0147</strain>
    </source>
</reference>
<name>A0A9P9DET7_9HYPO</name>
<comment type="similarity">
    <text evidence="5">Belongs to the SAT4 family.</text>
</comment>
<comment type="subcellular location">
    <subcellularLocation>
        <location evidence="1">Membrane</location>
        <topology evidence="1">Multi-pass membrane protein</topology>
    </subcellularLocation>
</comment>
<dbReference type="EMBL" id="JAGMUV010000026">
    <property type="protein sequence ID" value="KAH7119235.1"/>
    <property type="molecule type" value="Genomic_DNA"/>
</dbReference>
<dbReference type="AlphaFoldDB" id="A0A9P9DET7"/>
<feature type="transmembrane region" description="Helical" evidence="7">
    <location>
        <begin position="80"/>
        <end position="99"/>
    </location>
</feature>
<feature type="domain" description="Rhodopsin" evidence="8">
    <location>
        <begin position="11"/>
        <end position="196"/>
    </location>
</feature>
<keyword evidence="2 7" id="KW-0812">Transmembrane</keyword>
<proteinExistence type="inferred from homology"/>
<evidence type="ECO:0000256" key="5">
    <source>
        <dbReference type="ARBA" id="ARBA00038359"/>
    </source>
</evidence>
<protein>
    <recommendedName>
        <fullName evidence="8">Rhodopsin domain-containing protein</fullName>
    </recommendedName>
</protein>
<organism evidence="9 10">
    <name type="scientific">Dactylonectria macrodidyma</name>
    <dbReference type="NCBI Taxonomy" id="307937"/>
    <lineage>
        <taxon>Eukaryota</taxon>
        <taxon>Fungi</taxon>
        <taxon>Dikarya</taxon>
        <taxon>Ascomycota</taxon>
        <taxon>Pezizomycotina</taxon>
        <taxon>Sordariomycetes</taxon>
        <taxon>Hypocreomycetidae</taxon>
        <taxon>Hypocreales</taxon>
        <taxon>Nectriaceae</taxon>
        <taxon>Dactylonectria</taxon>
    </lineage>
</organism>
<evidence type="ECO:0000256" key="3">
    <source>
        <dbReference type="ARBA" id="ARBA00022989"/>
    </source>
</evidence>
<dbReference type="InterPro" id="IPR049326">
    <property type="entry name" value="Rhodopsin_dom_fungi"/>
</dbReference>
<feature type="transmembrane region" description="Helical" evidence="7">
    <location>
        <begin position="33"/>
        <end position="60"/>
    </location>
</feature>
<keyword evidence="4 7" id="KW-0472">Membrane</keyword>
<dbReference type="GO" id="GO:0016020">
    <property type="term" value="C:membrane"/>
    <property type="evidence" value="ECO:0007669"/>
    <property type="project" value="UniProtKB-SubCell"/>
</dbReference>
<accession>A0A9P9DET7</accession>
<sequence length="289" mass="31884">MAMAVDHFTHLSVKFSILLQCKRIFSSTSAQHLFTGLIVWLSIYGLFCLLSSIITCWPVAKYWDNTISGGCIDRSKLHYVFAGFNIINDIALLVAPLPFLTNLHIARRAKLVLIGVFGCGCLYVTTHIDEILHAQQVSQHSACIVAIIRLHSLYVFNSAPLDQQPIKGIDIAIWSGLEINVAIICACIPALKPLFVRAFPRLISSFANSSKRSKHHLSTHGILPLDSVDRRNPAVTDSEANDTAIQVHQSFEMKVISASRDDGSDKNLVPGPESSTWATECYSSHENQA</sequence>
<keyword evidence="3 7" id="KW-1133">Transmembrane helix</keyword>
<evidence type="ECO:0000256" key="1">
    <source>
        <dbReference type="ARBA" id="ARBA00004141"/>
    </source>
</evidence>
<evidence type="ECO:0000313" key="9">
    <source>
        <dbReference type="EMBL" id="KAH7119235.1"/>
    </source>
</evidence>
<dbReference type="Pfam" id="PF20684">
    <property type="entry name" value="Fung_rhodopsin"/>
    <property type="match status" value="1"/>
</dbReference>
<gene>
    <name evidence="9" type="ORF">EDB81DRAFT_952604</name>
</gene>